<dbReference type="Proteomes" id="UP001497535">
    <property type="component" value="Unassembled WGS sequence"/>
</dbReference>
<evidence type="ECO:0000313" key="1">
    <source>
        <dbReference type="EMBL" id="CAK5032620.1"/>
    </source>
</evidence>
<dbReference type="EMBL" id="CAVMJV010000006">
    <property type="protein sequence ID" value="CAK5032620.1"/>
    <property type="molecule type" value="Genomic_DNA"/>
</dbReference>
<proteinExistence type="predicted"/>
<organism evidence="1 2">
    <name type="scientific">Meloidogyne enterolobii</name>
    <name type="common">Root-knot nematode worm</name>
    <name type="synonym">Meloidogyne mayaguensis</name>
    <dbReference type="NCBI Taxonomy" id="390850"/>
    <lineage>
        <taxon>Eukaryota</taxon>
        <taxon>Metazoa</taxon>
        <taxon>Ecdysozoa</taxon>
        <taxon>Nematoda</taxon>
        <taxon>Chromadorea</taxon>
        <taxon>Rhabditida</taxon>
        <taxon>Tylenchina</taxon>
        <taxon>Tylenchomorpha</taxon>
        <taxon>Tylenchoidea</taxon>
        <taxon>Meloidogynidae</taxon>
        <taxon>Meloidogyninae</taxon>
        <taxon>Meloidogyne</taxon>
    </lineage>
</organism>
<gene>
    <name evidence="1" type="ORF">MENTE1834_LOCUS7895</name>
</gene>
<evidence type="ECO:0000313" key="2">
    <source>
        <dbReference type="Proteomes" id="UP001497535"/>
    </source>
</evidence>
<sequence>MGYNKAIARVMIFPLTRTLAILINPSLLLINSTILPKFQACFGTCLFCINTISPISGK</sequence>
<name>A0ACB0Y694_MELEN</name>
<keyword evidence="2" id="KW-1185">Reference proteome</keyword>
<accession>A0ACB0Y694</accession>
<comment type="caution">
    <text evidence="1">The sequence shown here is derived from an EMBL/GenBank/DDBJ whole genome shotgun (WGS) entry which is preliminary data.</text>
</comment>
<protein>
    <submittedName>
        <fullName evidence="1">Uncharacterized protein</fullName>
    </submittedName>
</protein>
<reference evidence="1" key="1">
    <citation type="submission" date="2023-11" db="EMBL/GenBank/DDBJ databases">
        <authorList>
            <person name="Poullet M."/>
        </authorList>
    </citation>
    <scope>NUCLEOTIDE SEQUENCE</scope>
    <source>
        <strain evidence="1">E1834</strain>
    </source>
</reference>